<protein>
    <submittedName>
        <fullName evidence="2">AzlD family protein</fullName>
    </submittedName>
</protein>
<organism evidence="2 3">
    <name type="scientific">Bombella saccharophila</name>
    <dbReference type="NCBI Taxonomy" id="2967338"/>
    <lineage>
        <taxon>Bacteria</taxon>
        <taxon>Pseudomonadati</taxon>
        <taxon>Pseudomonadota</taxon>
        <taxon>Alphaproteobacteria</taxon>
        <taxon>Acetobacterales</taxon>
        <taxon>Acetobacteraceae</taxon>
        <taxon>Bombella</taxon>
    </lineage>
</organism>
<dbReference type="RefSeq" id="WP_099026396.1">
    <property type="nucleotide sequence ID" value="NZ_JANIDW010000002.1"/>
</dbReference>
<comment type="caution">
    <text evidence="2">The sequence shown here is derived from an EMBL/GenBank/DDBJ whole genome shotgun (WGS) entry which is preliminary data.</text>
</comment>
<evidence type="ECO:0000313" key="2">
    <source>
        <dbReference type="EMBL" id="MCX5614787.1"/>
    </source>
</evidence>
<feature type="transmembrane region" description="Helical" evidence="1">
    <location>
        <begin position="79"/>
        <end position="99"/>
    </location>
</feature>
<accession>A0ABT3W6T9</accession>
<dbReference type="EMBL" id="JANIDW010000002">
    <property type="protein sequence ID" value="MCX5614787.1"/>
    <property type="molecule type" value="Genomic_DNA"/>
</dbReference>
<evidence type="ECO:0000256" key="1">
    <source>
        <dbReference type="SAM" id="Phobius"/>
    </source>
</evidence>
<dbReference type="Pfam" id="PF05437">
    <property type="entry name" value="AzlD"/>
    <property type="match status" value="1"/>
</dbReference>
<keyword evidence="1" id="KW-0812">Transmembrane</keyword>
<keyword evidence="1" id="KW-1133">Transmembrane helix</keyword>
<dbReference type="Proteomes" id="UP001165648">
    <property type="component" value="Unassembled WGS sequence"/>
</dbReference>
<proteinExistence type="predicted"/>
<name>A0ABT3W6T9_9PROT</name>
<keyword evidence="3" id="KW-1185">Reference proteome</keyword>
<gene>
    <name evidence="2" type="ORF">NQF64_05965</name>
</gene>
<feature type="transmembrane region" description="Helical" evidence="1">
    <location>
        <begin position="41"/>
        <end position="59"/>
    </location>
</feature>
<dbReference type="InterPro" id="IPR008407">
    <property type="entry name" value="Brnchd-chn_aa_trnsp_AzlD"/>
</dbReference>
<keyword evidence="1" id="KW-0472">Membrane</keyword>
<feature type="transmembrane region" description="Helical" evidence="1">
    <location>
        <begin position="6"/>
        <end position="29"/>
    </location>
</feature>
<evidence type="ECO:0000313" key="3">
    <source>
        <dbReference type="Proteomes" id="UP001165648"/>
    </source>
</evidence>
<reference evidence="2 3" key="1">
    <citation type="submission" date="2022-07" db="EMBL/GenBank/DDBJ databases">
        <title>Bombella genomes.</title>
        <authorList>
            <person name="Harer L."/>
            <person name="Styblova S."/>
            <person name="Ehrmann M."/>
        </authorList>
    </citation>
    <scope>NUCLEOTIDE SEQUENCE [LARGE SCALE GENOMIC DNA]</scope>
    <source>
        <strain evidence="2 3">TMW 2.2558</strain>
    </source>
</reference>
<sequence length="100" mass="10425">MTIHLSAFIAILAMAFVTYLTRISGYFLLAGRSLSPRATAIMDLIPGCVLVAVLAPSFAAGRPAELLGLVATMLAATRFSLLPTMLCGIIVTGICRALLG</sequence>